<sequence>MGTQPCMLRQERNEQRLLEFFCVYQIPMSMH</sequence>
<dbReference type="EMBL" id="GBRH01190674">
    <property type="protein sequence ID" value="JAE07222.1"/>
    <property type="molecule type" value="Transcribed_RNA"/>
</dbReference>
<reference evidence="1" key="1">
    <citation type="submission" date="2014-09" db="EMBL/GenBank/DDBJ databases">
        <authorList>
            <person name="Magalhaes I.L.F."/>
            <person name="Oliveira U."/>
            <person name="Santos F.R."/>
            <person name="Vidigal T.H.D.A."/>
            <person name="Brescovit A.D."/>
            <person name="Santos A.J."/>
        </authorList>
    </citation>
    <scope>NUCLEOTIDE SEQUENCE</scope>
    <source>
        <tissue evidence="1">Shoot tissue taken approximately 20 cm above the soil surface</tissue>
    </source>
</reference>
<name>A0A0A9F4F9_ARUDO</name>
<dbReference type="AlphaFoldDB" id="A0A0A9F4F9"/>
<reference evidence="1" key="2">
    <citation type="journal article" date="2015" name="Data Brief">
        <title>Shoot transcriptome of the giant reed, Arundo donax.</title>
        <authorList>
            <person name="Barrero R.A."/>
            <person name="Guerrero F.D."/>
            <person name="Moolhuijzen P."/>
            <person name="Goolsby J.A."/>
            <person name="Tidwell J."/>
            <person name="Bellgard S.E."/>
            <person name="Bellgard M.I."/>
        </authorList>
    </citation>
    <scope>NUCLEOTIDE SEQUENCE</scope>
    <source>
        <tissue evidence="1">Shoot tissue taken approximately 20 cm above the soil surface</tissue>
    </source>
</reference>
<evidence type="ECO:0000313" key="1">
    <source>
        <dbReference type="EMBL" id="JAE07222.1"/>
    </source>
</evidence>
<proteinExistence type="predicted"/>
<accession>A0A0A9F4F9</accession>
<protein>
    <submittedName>
        <fullName evidence="1">Uncharacterized protein</fullName>
    </submittedName>
</protein>
<organism evidence="1">
    <name type="scientific">Arundo donax</name>
    <name type="common">Giant reed</name>
    <name type="synonym">Donax arundinaceus</name>
    <dbReference type="NCBI Taxonomy" id="35708"/>
    <lineage>
        <taxon>Eukaryota</taxon>
        <taxon>Viridiplantae</taxon>
        <taxon>Streptophyta</taxon>
        <taxon>Embryophyta</taxon>
        <taxon>Tracheophyta</taxon>
        <taxon>Spermatophyta</taxon>
        <taxon>Magnoliopsida</taxon>
        <taxon>Liliopsida</taxon>
        <taxon>Poales</taxon>
        <taxon>Poaceae</taxon>
        <taxon>PACMAD clade</taxon>
        <taxon>Arundinoideae</taxon>
        <taxon>Arundineae</taxon>
        <taxon>Arundo</taxon>
    </lineage>
</organism>